<dbReference type="SUPFAM" id="SSF51989">
    <property type="entry name" value="Glycosyl hydrolases family 6, cellulases"/>
    <property type="match status" value="1"/>
</dbReference>
<sequence length="337" mass="34460">MSEASTQVGRRRTRRTVVAIVAAVVIVAGLAVIAWTLWGGRGGGGPLAQRALYVDPDSLAARAALDGETAAERDAATVLAARATAIWLTPERDPAGRAGETVAAVVAAATTRNALPVFAVYGITDRDCGNHSAGGLPPREYLAWVDEIAAALGQRAAVVVLEPDALALAPECPDPDGRVALVADALARFDGTGAILYLDGGHSAWLPADRMATLLADAGVAGARGFATNVSNTQTTEAERTYAAAVATALRDAHGIDGAHAVVDVSRNGNGPPGDGAWCNVPGRAIGEDPHAIEGDDVLDGVLWVKPPGESDGECNGGPPAGEWWPRQAVELVRNAG</sequence>
<evidence type="ECO:0000256" key="8">
    <source>
        <dbReference type="PIRSR" id="PIRSR001100-1"/>
    </source>
</evidence>
<feature type="binding site" evidence="9">
    <location>
        <position position="232"/>
    </location>
    <ligand>
        <name>substrate</name>
    </ligand>
</feature>
<evidence type="ECO:0000313" key="14">
    <source>
        <dbReference type="Proteomes" id="UP000291259"/>
    </source>
</evidence>
<dbReference type="PRINTS" id="PR00733">
    <property type="entry name" value="GLHYDRLASE6"/>
</dbReference>
<dbReference type="PANTHER" id="PTHR34876">
    <property type="match status" value="1"/>
</dbReference>
<feature type="binding site" evidence="9">
    <location>
        <position position="306"/>
    </location>
    <ligand>
        <name>substrate</name>
    </ligand>
</feature>
<feature type="active site" description="Proton acceptor" evidence="8">
    <location>
        <position position="312"/>
    </location>
</feature>
<evidence type="ECO:0000256" key="10">
    <source>
        <dbReference type="PROSITE-ProRule" id="PRU10057"/>
    </source>
</evidence>
<comment type="similarity">
    <text evidence="11">Belongs to the glycosyl hydrolase family 6.</text>
</comment>
<dbReference type="GO" id="GO:0004553">
    <property type="term" value="F:hydrolase activity, hydrolyzing O-glycosyl compounds"/>
    <property type="evidence" value="ECO:0007669"/>
    <property type="project" value="InterPro"/>
</dbReference>
<dbReference type="AlphaFoldDB" id="A0A4P6FL32"/>
<proteinExistence type="inferred from homology"/>
<organism evidence="13 14">
    <name type="scientific">Agromyces protaetiae</name>
    <dbReference type="NCBI Taxonomy" id="2509455"/>
    <lineage>
        <taxon>Bacteria</taxon>
        <taxon>Bacillati</taxon>
        <taxon>Actinomycetota</taxon>
        <taxon>Actinomycetes</taxon>
        <taxon>Micrococcales</taxon>
        <taxon>Microbacteriaceae</taxon>
        <taxon>Agromyces</taxon>
    </lineage>
</organism>
<dbReference type="EC" id="3.2.1.-" evidence="11"/>
<keyword evidence="2 11" id="KW-0378">Hydrolase</keyword>
<dbReference type="Proteomes" id="UP000291259">
    <property type="component" value="Chromosome"/>
</dbReference>
<dbReference type="InterPro" id="IPR016288">
    <property type="entry name" value="Beta_cellobiohydrolase"/>
</dbReference>
<keyword evidence="6 11" id="KW-0326">Glycosidase</keyword>
<keyword evidence="4" id="KW-1015">Disulfide bond</keyword>
<dbReference type="PIRSF" id="PIRSF001100">
    <property type="entry name" value="Beta_cellobiohydrolase"/>
    <property type="match status" value="1"/>
</dbReference>
<dbReference type="OrthoDB" id="309899at2"/>
<feature type="binding site" evidence="9">
    <location>
        <position position="278"/>
    </location>
    <ligand>
        <name>substrate</name>
    </ligand>
</feature>
<evidence type="ECO:0000256" key="1">
    <source>
        <dbReference type="ARBA" id="ARBA00022729"/>
    </source>
</evidence>
<reference evidence="13 14" key="1">
    <citation type="submission" date="2019-01" db="EMBL/GenBank/DDBJ databases">
        <title>Genome sequencing of strain FW100M-8.</title>
        <authorList>
            <person name="Heo J."/>
            <person name="Kim S.-J."/>
            <person name="Kim J.-S."/>
            <person name="Hong S.-B."/>
            <person name="Kwon S.-W."/>
        </authorList>
    </citation>
    <scope>NUCLEOTIDE SEQUENCE [LARGE SCALE GENOMIC DNA]</scope>
    <source>
        <strain evidence="13 14">FW100M-8</strain>
    </source>
</reference>
<evidence type="ECO:0000256" key="12">
    <source>
        <dbReference type="SAM" id="Phobius"/>
    </source>
</evidence>
<dbReference type="InterPro" id="IPR036434">
    <property type="entry name" value="Beta_cellobiohydrolase_sf"/>
</dbReference>
<keyword evidence="1" id="KW-0732">Signal</keyword>
<feature type="binding site" evidence="9">
    <location>
        <position position="87"/>
    </location>
    <ligand>
        <name>substrate</name>
    </ligand>
</feature>
<keyword evidence="12" id="KW-0472">Membrane</keyword>
<feature type="transmembrane region" description="Helical" evidence="12">
    <location>
        <begin position="17"/>
        <end position="38"/>
    </location>
</feature>
<keyword evidence="14" id="KW-1185">Reference proteome</keyword>
<dbReference type="RefSeq" id="WP_129192281.1">
    <property type="nucleotide sequence ID" value="NZ_CP035491.1"/>
</dbReference>
<evidence type="ECO:0000256" key="6">
    <source>
        <dbReference type="ARBA" id="ARBA00023295"/>
    </source>
</evidence>
<keyword evidence="7 11" id="KW-0624">Polysaccharide degradation</keyword>
<feature type="binding site" evidence="9">
    <location>
        <position position="202"/>
    </location>
    <ligand>
        <name>substrate</name>
    </ligand>
</feature>
<keyword evidence="12" id="KW-0812">Transmembrane</keyword>
<evidence type="ECO:0000256" key="2">
    <source>
        <dbReference type="ARBA" id="ARBA00022801"/>
    </source>
</evidence>
<dbReference type="PANTHER" id="PTHR34876:SF4">
    <property type="entry name" value="1,4-BETA-D-GLUCAN CELLOBIOHYDROLASE C-RELATED"/>
    <property type="match status" value="1"/>
</dbReference>
<dbReference type="InterPro" id="IPR001524">
    <property type="entry name" value="Glyco_hydro_6_CS"/>
</dbReference>
<protein>
    <recommendedName>
        <fullName evidence="11">Glucanase</fullName>
        <ecNumber evidence="11">3.2.1.-</ecNumber>
    </recommendedName>
</protein>
<feature type="active site" description="Proton donor" evidence="8 10">
    <location>
        <position position="164"/>
    </location>
</feature>
<evidence type="ECO:0000256" key="7">
    <source>
        <dbReference type="ARBA" id="ARBA00023326"/>
    </source>
</evidence>
<gene>
    <name evidence="13" type="ORF">ET445_16740</name>
</gene>
<dbReference type="GO" id="GO:0030245">
    <property type="term" value="P:cellulose catabolic process"/>
    <property type="evidence" value="ECO:0007669"/>
    <property type="project" value="UniProtKB-KW"/>
</dbReference>
<evidence type="ECO:0000256" key="9">
    <source>
        <dbReference type="PIRSR" id="PIRSR001100-2"/>
    </source>
</evidence>
<dbReference type="PROSITE" id="PS00656">
    <property type="entry name" value="GLYCOSYL_HYDROL_F6_2"/>
    <property type="match status" value="1"/>
</dbReference>
<dbReference type="Pfam" id="PF01341">
    <property type="entry name" value="Glyco_hydro_6"/>
    <property type="match status" value="1"/>
</dbReference>
<dbReference type="KEGG" id="agf:ET445_16740"/>
<evidence type="ECO:0000313" key="13">
    <source>
        <dbReference type="EMBL" id="QAY74737.1"/>
    </source>
</evidence>
<accession>A0A4P6FL32</accession>
<evidence type="ECO:0000256" key="4">
    <source>
        <dbReference type="ARBA" id="ARBA00023157"/>
    </source>
</evidence>
<keyword evidence="12" id="KW-1133">Transmembrane helix</keyword>
<evidence type="ECO:0000256" key="11">
    <source>
        <dbReference type="RuleBase" id="RU361186"/>
    </source>
</evidence>
<dbReference type="Gene3D" id="3.20.20.40">
    <property type="entry name" value="1, 4-beta cellobiohydrolase"/>
    <property type="match status" value="1"/>
</dbReference>
<feature type="binding site" evidence="9">
    <location>
        <position position="205"/>
    </location>
    <ligand>
        <name>substrate</name>
    </ligand>
</feature>
<feature type="binding site" evidence="9">
    <location>
        <position position="310"/>
    </location>
    <ligand>
        <name>substrate</name>
    </ligand>
</feature>
<evidence type="ECO:0000256" key="3">
    <source>
        <dbReference type="ARBA" id="ARBA00023001"/>
    </source>
</evidence>
<evidence type="ECO:0000256" key="5">
    <source>
        <dbReference type="ARBA" id="ARBA00023277"/>
    </source>
</evidence>
<keyword evidence="3 11" id="KW-0136">Cellulose degradation</keyword>
<name>A0A4P6FL32_9MICO</name>
<keyword evidence="5 11" id="KW-0119">Carbohydrate metabolism</keyword>
<dbReference type="EMBL" id="CP035491">
    <property type="protein sequence ID" value="QAY74737.1"/>
    <property type="molecule type" value="Genomic_DNA"/>
</dbReference>